<dbReference type="EMBL" id="SDIL01000016">
    <property type="protein sequence ID" value="RXK40614.1"/>
    <property type="molecule type" value="Genomic_DNA"/>
</dbReference>
<gene>
    <name evidence="2" type="ORF">M231_02069</name>
</gene>
<feature type="compositionally biased region" description="Low complexity" evidence="1">
    <location>
        <begin position="110"/>
        <end position="122"/>
    </location>
</feature>
<accession>A0A4Q1BRL2</accession>
<dbReference type="InParanoid" id="A0A4Q1BRL2"/>
<proteinExistence type="predicted"/>
<protein>
    <submittedName>
        <fullName evidence="2">Uncharacterized protein</fullName>
    </submittedName>
</protein>
<keyword evidence="3" id="KW-1185">Reference proteome</keyword>
<dbReference type="Proteomes" id="UP000289152">
    <property type="component" value="Unassembled WGS sequence"/>
</dbReference>
<sequence>MLVADEREIRTNELQEDGIAPFPARMALFTSFTLLSLLSIILAVTRSTQSPFPPSQHSDHDTRDWVGEYGEDVACSSLIKWAETIRNYLIFPSSSSPPSPAFLDRLPERTSTSHTDTNSSDQTNILVDAENGIMLPPEVNTYPTKRNIISPFNLLVLPLEIIHVLLNITRLNRVAEHVGRARWSISIIIMGLPCALLEMIEKIPGLKGLDP</sequence>
<feature type="region of interest" description="Disordered" evidence="1">
    <location>
        <begin position="101"/>
        <end position="122"/>
    </location>
</feature>
<comment type="caution">
    <text evidence="2">The sequence shown here is derived from an EMBL/GenBank/DDBJ whole genome shotgun (WGS) entry which is preliminary data.</text>
</comment>
<evidence type="ECO:0000313" key="3">
    <source>
        <dbReference type="Proteomes" id="UP000289152"/>
    </source>
</evidence>
<dbReference type="AlphaFoldDB" id="A0A4Q1BRL2"/>
<organism evidence="2 3">
    <name type="scientific">Tremella mesenterica</name>
    <name type="common">Jelly fungus</name>
    <dbReference type="NCBI Taxonomy" id="5217"/>
    <lineage>
        <taxon>Eukaryota</taxon>
        <taxon>Fungi</taxon>
        <taxon>Dikarya</taxon>
        <taxon>Basidiomycota</taxon>
        <taxon>Agaricomycotina</taxon>
        <taxon>Tremellomycetes</taxon>
        <taxon>Tremellales</taxon>
        <taxon>Tremellaceae</taxon>
        <taxon>Tremella</taxon>
    </lineage>
</organism>
<name>A0A4Q1BRL2_TREME</name>
<evidence type="ECO:0000313" key="2">
    <source>
        <dbReference type="EMBL" id="RXK40614.1"/>
    </source>
</evidence>
<reference evidence="2 3" key="1">
    <citation type="submission" date="2016-06" db="EMBL/GenBank/DDBJ databases">
        <title>Evolution of pathogenesis and genome organization in the Tremellales.</title>
        <authorList>
            <person name="Cuomo C."/>
            <person name="Litvintseva A."/>
            <person name="Heitman J."/>
            <person name="Chen Y."/>
            <person name="Sun S."/>
            <person name="Springer D."/>
            <person name="Dromer F."/>
            <person name="Young S."/>
            <person name="Zeng Q."/>
            <person name="Chapman S."/>
            <person name="Gujja S."/>
            <person name="Saif S."/>
            <person name="Birren B."/>
        </authorList>
    </citation>
    <scope>NUCLEOTIDE SEQUENCE [LARGE SCALE GENOMIC DNA]</scope>
    <source>
        <strain evidence="2 3">ATCC 28783</strain>
    </source>
</reference>
<evidence type="ECO:0000256" key="1">
    <source>
        <dbReference type="SAM" id="MobiDB-lite"/>
    </source>
</evidence>